<organism evidence="1">
    <name type="scientific">viral metagenome</name>
    <dbReference type="NCBI Taxonomy" id="1070528"/>
    <lineage>
        <taxon>unclassified sequences</taxon>
        <taxon>metagenomes</taxon>
        <taxon>organismal metagenomes</taxon>
    </lineage>
</organism>
<dbReference type="EMBL" id="MT141336">
    <property type="protein sequence ID" value="QJA58700.1"/>
    <property type="molecule type" value="Genomic_DNA"/>
</dbReference>
<protein>
    <submittedName>
        <fullName evidence="1">Uncharacterized protein</fullName>
    </submittedName>
</protein>
<reference evidence="1" key="1">
    <citation type="submission" date="2020-03" db="EMBL/GenBank/DDBJ databases">
        <title>The deep terrestrial virosphere.</title>
        <authorList>
            <person name="Holmfeldt K."/>
            <person name="Nilsson E."/>
            <person name="Simone D."/>
            <person name="Lopez-Fernandez M."/>
            <person name="Wu X."/>
            <person name="de Brujin I."/>
            <person name="Lundin D."/>
            <person name="Andersson A."/>
            <person name="Bertilsson S."/>
            <person name="Dopson M."/>
        </authorList>
    </citation>
    <scope>NUCLEOTIDE SEQUENCE</scope>
    <source>
        <strain evidence="1">MM415B01415</strain>
    </source>
</reference>
<name>A0A6M3IM22_9ZZZZ</name>
<evidence type="ECO:0000313" key="1">
    <source>
        <dbReference type="EMBL" id="QJA58700.1"/>
    </source>
</evidence>
<sequence length="64" mass="7645">MNETLTELLNEYSEVRSRKMELEHRMAEFVIHYKGSVIEALEEGIIRLNFTAPPNFYRSIRRSK</sequence>
<dbReference type="AlphaFoldDB" id="A0A6M3IM22"/>
<gene>
    <name evidence="1" type="ORF">MM415B01415_0003</name>
</gene>
<proteinExistence type="predicted"/>
<accession>A0A6M3IM22</accession>